<keyword evidence="1 2" id="KW-0238">DNA-binding</keyword>
<dbReference type="Gene3D" id="1.10.357.10">
    <property type="entry name" value="Tetracycline Repressor, domain 2"/>
    <property type="match status" value="1"/>
</dbReference>
<sequence length="192" mass="20446">MPKISAPSLAEHRARQRAALISAARDLLLEGGYQALSFGAVAERAELARPSVYWYFKSKDDIIAAICEESLPAFLARVHEAMSHAETPRDRLAAYVRSQLEAVADGEHRLGQIVALVPLEPEVRERIAVLHEGLAAEITDAVDALGTVPGHLGAALAQGVVEAGVQRIEAGVDPELVIESAMRMVLSGLVAG</sequence>
<keyword evidence="5" id="KW-1185">Reference proteome</keyword>
<gene>
    <name evidence="4" type="ORF">E1293_04505</name>
</gene>
<evidence type="ECO:0000313" key="5">
    <source>
        <dbReference type="Proteomes" id="UP000295578"/>
    </source>
</evidence>
<dbReference type="InterPro" id="IPR001647">
    <property type="entry name" value="HTH_TetR"/>
</dbReference>
<comment type="caution">
    <text evidence="4">The sequence shown here is derived from an EMBL/GenBank/DDBJ whole genome shotgun (WGS) entry which is preliminary data.</text>
</comment>
<dbReference type="PRINTS" id="PR00455">
    <property type="entry name" value="HTHTETR"/>
</dbReference>
<dbReference type="EMBL" id="SMKY01000011">
    <property type="protein sequence ID" value="TDD89622.1"/>
    <property type="molecule type" value="Genomic_DNA"/>
</dbReference>
<dbReference type="PANTHER" id="PTHR30055:SF226">
    <property type="entry name" value="HTH-TYPE TRANSCRIPTIONAL REGULATOR PKSA"/>
    <property type="match status" value="1"/>
</dbReference>
<protein>
    <submittedName>
        <fullName evidence="4">TetR/AcrR family transcriptional regulator</fullName>
    </submittedName>
</protein>
<dbReference type="AlphaFoldDB" id="A0A4R5BZ18"/>
<dbReference type="SUPFAM" id="SSF46689">
    <property type="entry name" value="Homeodomain-like"/>
    <property type="match status" value="1"/>
</dbReference>
<organism evidence="4 5">
    <name type="scientific">Actinomadura darangshiensis</name>
    <dbReference type="NCBI Taxonomy" id="705336"/>
    <lineage>
        <taxon>Bacteria</taxon>
        <taxon>Bacillati</taxon>
        <taxon>Actinomycetota</taxon>
        <taxon>Actinomycetes</taxon>
        <taxon>Streptosporangiales</taxon>
        <taxon>Thermomonosporaceae</taxon>
        <taxon>Actinomadura</taxon>
    </lineage>
</organism>
<dbReference type="GO" id="GO:0000976">
    <property type="term" value="F:transcription cis-regulatory region binding"/>
    <property type="evidence" value="ECO:0007669"/>
    <property type="project" value="TreeGrafter"/>
</dbReference>
<dbReference type="InterPro" id="IPR009057">
    <property type="entry name" value="Homeodomain-like_sf"/>
</dbReference>
<accession>A0A4R5BZ18</accession>
<dbReference type="OrthoDB" id="4709704at2"/>
<evidence type="ECO:0000259" key="3">
    <source>
        <dbReference type="PROSITE" id="PS50977"/>
    </source>
</evidence>
<dbReference type="Proteomes" id="UP000295578">
    <property type="component" value="Unassembled WGS sequence"/>
</dbReference>
<feature type="domain" description="HTH tetR-type" evidence="3">
    <location>
        <begin position="14"/>
        <end position="74"/>
    </location>
</feature>
<evidence type="ECO:0000313" key="4">
    <source>
        <dbReference type="EMBL" id="TDD89622.1"/>
    </source>
</evidence>
<dbReference type="GO" id="GO:0003700">
    <property type="term" value="F:DNA-binding transcription factor activity"/>
    <property type="evidence" value="ECO:0007669"/>
    <property type="project" value="TreeGrafter"/>
</dbReference>
<evidence type="ECO:0000256" key="1">
    <source>
        <dbReference type="ARBA" id="ARBA00023125"/>
    </source>
</evidence>
<dbReference type="RefSeq" id="WP_132194092.1">
    <property type="nucleotide sequence ID" value="NZ_SMKY01000011.1"/>
</dbReference>
<evidence type="ECO:0000256" key="2">
    <source>
        <dbReference type="PROSITE-ProRule" id="PRU00335"/>
    </source>
</evidence>
<reference evidence="4 5" key="1">
    <citation type="submission" date="2019-03" db="EMBL/GenBank/DDBJ databases">
        <title>Draft genome sequences of novel Actinobacteria.</title>
        <authorList>
            <person name="Sahin N."/>
            <person name="Ay H."/>
            <person name="Saygin H."/>
        </authorList>
    </citation>
    <scope>NUCLEOTIDE SEQUENCE [LARGE SCALE GENOMIC DNA]</scope>
    <source>
        <strain evidence="4 5">DSM 45941</strain>
    </source>
</reference>
<feature type="DNA-binding region" description="H-T-H motif" evidence="2">
    <location>
        <begin position="37"/>
        <end position="56"/>
    </location>
</feature>
<dbReference type="Gene3D" id="1.10.10.60">
    <property type="entry name" value="Homeodomain-like"/>
    <property type="match status" value="1"/>
</dbReference>
<dbReference type="Pfam" id="PF00440">
    <property type="entry name" value="TetR_N"/>
    <property type="match status" value="1"/>
</dbReference>
<dbReference type="InterPro" id="IPR050109">
    <property type="entry name" value="HTH-type_TetR-like_transc_reg"/>
</dbReference>
<dbReference type="PANTHER" id="PTHR30055">
    <property type="entry name" value="HTH-TYPE TRANSCRIPTIONAL REGULATOR RUTR"/>
    <property type="match status" value="1"/>
</dbReference>
<dbReference type="PROSITE" id="PS50977">
    <property type="entry name" value="HTH_TETR_2"/>
    <property type="match status" value="1"/>
</dbReference>
<proteinExistence type="predicted"/>
<name>A0A4R5BZ18_9ACTN</name>